<keyword evidence="2" id="KW-1185">Reference proteome</keyword>
<dbReference type="Proteomes" id="UP000237105">
    <property type="component" value="Unassembled WGS sequence"/>
</dbReference>
<evidence type="ECO:0000313" key="2">
    <source>
        <dbReference type="Proteomes" id="UP000237105"/>
    </source>
</evidence>
<dbReference type="PANTHER" id="PTHR33168">
    <property type="entry name" value="STRESS INDUCED PROTEIN-RELATED"/>
    <property type="match status" value="1"/>
</dbReference>
<gene>
    <name evidence="1" type="ORF">PanWU01x14_035360</name>
</gene>
<reference evidence="2" key="1">
    <citation type="submission" date="2016-06" db="EMBL/GenBank/DDBJ databases">
        <title>Parallel loss of symbiosis genes in relatives of nitrogen-fixing non-legume Parasponia.</title>
        <authorList>
            <person name="Van Velzen R."/>
            <person name="Holmer R."/>
            <person name="Bu F."/>
            <person name="Rutten L."/>
            <person name="Van Zeijl A."/>
            <person name="Liu W."/>
            <person name="Santuari L."/>
            <person name="Cao Q."/>
            <person name="Sharma T."/>
            <person name="Shen D."/>
            <person name="Roswanjaya Y."/>
            <person name="Wardhani T."/>
            <person name="Kalhor M.S."/>
            <person name="Jansen J."/>
            <person name="Van den Hoogen J."/>
            <person name="Gungor B."/>
            <person name="Hartog M."/>
            <person name="Hontelez J."/>
            <person name="Verver J."/>
            <person name="Yang W.-C."/>
            <person name="Schijlen E."/>
            <person name="Repin R."/>
            <person name="Schilthuizen M."/>
            <person name="Schranz E."/>
            <person name="Heidstra R."/>
            <person name="Miyata K."/>
            <person name="Fedorova E."/>
            <person name="Kohlen W."/>
            <person name="Bisseling T."/>
            <person name="Smit S."/>
            <person name="Geurts R."/>
        </authorList>
    </citation>
    <scope>NUCLEOTIDE SEQUENCE [LARGE SCALE GENOMIC DNA]</scope>
    <source>
        <strain evidence="2">cv. WU1-14</strain>
    </source>
</reference>
<sequence>MRIKEWYSASSGNQTIRLGQSYDNKQSRYDIKTQQGWLAFWRKIKKTKKKNFKDIGLSSSSSMRLQATTSYDPTTYSKNFDQGMGWAEPDNLSRSFSARFADPSRIFPKSIVLLD</sequence>
<dbReference type="AlphaFoldDB" id="A0A2P5DT78"/>
<proteinExistence type="predicted"/>
<comment type="caution">
    <text evidence="1">The sequence shown here is derived from an EMBL/GenBank/DDBJ whole genome shotgun (WGS) entry which is preliminary data.</text>
</comment>
<dbReference type="EMBL" id="JXTB01000018">
    <property type="protein sequence ID" value="PON76482.1"/>
    <property type="molecule type" value="Genomic_DNA"/>
</dbReference>
<dbReference type="OrthoDB" id="1088261at2759"/>
<protein>
    <submittedName>
        <fullName evidence="1">Uncharacterized protein</fullName>
    </submittedName>
</protein>
<evidence type="ECO:0000313" key="1">
    <source>
        <dbReference type="EMBL" id="PON76482.1"/>
    </source>
</evidence>
<name>A0A2P5DT78_PARAD</name>
<organism evidence="1 2">
    <name type="scientific">Parasponia andersonii</name>
    <name type="common">Sponia andersonii</name>
    <dbReference type="NCBI Taxonomy" id="3476"/>
    <lineage>
        <taxon>Eukaryota</taxon>
        <taxon>Viridiplantae</taxon>
        <taxon>Streptophyta</taxon>
        <taxon>Embryophyta</taxon>
        <taxon>Tracheophyta</taxon>
        <taxon>Spermatophyta</taxon>
        <taxon>Magnoliopsida</taxon>
        <taxon>eudicotyledons</taxon>
        <taxon>Gunneridae</taxon>
        <taxon>Pentapetalae</taxon>
        <taxon>rosids</taxon>
        <taxon>fabids</taxon>
        <taxon>Rosales</taxon>
        <taxon>Cannabaceae</taxon>
        <taxon>Parasponia</taxon>
    </lineage>
</organism>
<accession>A0A2P5DT78</accession>